<feature type="region of interest" description="Disordered" evidence="1">
    <location>
        <begin position="23"/>
        <end position="66"/>
    </location>
</feature>
<proteinExistence type="predicted"/>
<gene>
    <name evidence="2" type="ORF">PHET_11687</name>
</gene>
<dbReference type="EMBL" id="LUCH01011084">
    <property type="protein sequence ID" value="KAF5395644.1"/>
    <property type="molecule type" value="Genomic_DNA"/>
</dbReference>
<dbReference type="Proteomes" id="UP000748531">
    <property type="component" value="Unassembled WGS sequence"/>
</dbReference>
<name>A0A8J4T0M7_9TREM</name>
<dbReference type="AlphaFoldDB" id="A0A8J4T0M7"/>
<feature type="non-terminal residue" evidence="2">
    <location>
        <position position="1"/>
    </location>
</feature>
<organism evidence="2 3">
    <name type="scientific">Paragonimus heterotremus</name>
    <dbReference type="NCBI Taxonomy" id="100268"/>
    <lineage>
        <taxon>Eukaryota</taxon>
        <taxon>Metazoa</taxon>
        <taxon>Spiralia</taxon>
        <taxon>Lophotrochozoa</taxon>
        <taxon>Platyhelminthes</taxon>
        <taxon>Trematoda</taxon>
        <taxon>Digenea</taxon>
        <taxon>Plagiorchiida</taxon>
        <taxon>Troglotremata</taxon>
        <taxon>Troglotrematidae</taxon>
        <taxon>Paragonimus</taxon>
    </lineage>
</organism>
<keyword evidence="3" id="KW-1185">Reference proteome</keyword>
<sequence>MKYGDMSMGTLTLDKFQAHGMKESMQISHKMHSKIADRKPSSRAHPTGLMRSVMGPTTEDEHESAKRRLHRAIQMGTIVEQTFDDIITEVEKRYKPSCNQMDKLEQLKCFEAVFEVF</sequence>
<protein>
    <submittedName>
        <fullName evidence="2">Uncharacterized protein</fullName>
    </submittedName>
</protein>
<evidence type="ECO:0000313" key="2">
    <source>
        <dbReference type="EMBL" id="KAF5395644.1"/>
    </source>
</evidence>
<reference evidence="2" key="1">
    <citation type="submission" date="2019-05" db="EMBL/GenBank/DDBJ databases">
        <title>Annotation for the trematode Paragonimus heterotremus.</title>
        <authorList>
            <person name="Choi Y.-J."/>
        </authorList>
    </citation>
    <scope>NUCLEOTIDE SEQUENCE</scope>
    <source>
        <strain evidence="2">LC</strain>
    </source>
</reference>
<comment type="caution">
    <text evidence="2">The sequence shown here is derived from an EMBL/GenBank/DDBJ whole genome shotgun (WGS) entry which is preliminary data.</text>
</comment>
<accession>A0A8J4T0M7</accession>
<evidence type="ECO:0000256" key="1">
    <source>
        <dbReference type="SAM" id="MobiDB-lite"/>
    </source>
</evidence>
<evidence type="ECO:0000313" key="3">
    <source>
        <dbReference type="Proteomes" id="UP000748531"/>
    </source>
</evidence>